<reference evidence="8" key="1">
    <citation type="submission" date="2022-11" db="EMBL/GenBank/DDBJ databases">
        <title>Refractory cell wall polysaccharides provide important carbon source for microbial heterotrophs in the hadal ocean.</title>
        <authorList>
            <person name="Zhu X."/>
        </authorList>
    </citation>
    <scope>NUCLEOTIDE SEQUENCE</scope>
    <source>
        <strain evidence="8">MTRN7</strain>
    </source>
</reference>
<feature type="domain" description="Histidine kinase" evidence="7">
    <location>
        <begin position="585"/>
        <end position="671"/>
    </location>
</feature>
<keyword evidence="6" id="KW-0812">Transmembrane</keyword>
<evidence type="ECO:0000256" key="4">
    <source>
        <dbReference type="ARBA" id="ARBA00022777"/>
    </source>
</evidence>
<dbReference type="InterPro" id="IPR050482">
    <property type="entry name" value="Sensor_HK_TwoCompSys"/>
</dbReference>
<dbReference type="PROSITE" id="PS50109">
    <property type="entry name" value="HIS_KIN"/>
    <property type="match status" value="1"/>
</dbReference>
<evidence type="ECO:0000256" key="3">
    <source>
        <dbReference type="ARBA" id="ARBA00022679"/>
    </source>
</evidence>
<dbReference type="InterPro" id="IPR005467">
    <property type="entry name" value="His_kinase_dom"/>
</dbReference>
<comment type="catalytic activity">
    <reaction evidence="1">
        <text>ATP + protein L-histidine = ADP + protein N-phospho-L-histidine.</text>
        <dbReference type="EC" id="2.7.13.3"/>
    </reaction>
</comment>
<keyword evidence="5" id="KW-0902">Two-component regulatory system</keyword>
<sequence>MRYFILISFFLHSITLVAQNDQELIDSVVKLRKASKNSQIELKDRFNYARKAIALSKEIGLDSTILESNRTLSYLFLVEENYDSLYRVNSENLKLASKLQDSIKMAYASHNLAFHYYNNNKNDSSYYYFYNARKIYSNLKDRVNEVSTILSMANIQESERDFIGAENNAINGIKILEALPSSDNKNYSLWALNNLVGIVNSQIQQFDRSIEYHDKALSYANKIKDPDYQNLQDYSTMNIALAYRRKKEYSKAISILQSIKNIDQLKQSDPSSYASIISNIAYSKFLLGETTTQIENTLKEAYQTAADENDDMEQSSICAFLSEFYLSKKQSDSAKKFADLAYKFAIKADENQDILNALILKSKTETGASSKDYLYKHIKFNDSLVLNERVARNKFARIEFETDAILQEKEQITKQRQWLIFISIGLLATLFFLYVIKSQREKNKELQLEKQQQQANEEIYGLMLSQQDKIDEARTIEKNRISQEIHDGILGRLFGARLSLDSLNNLNTEEATLKRSNYIHELKNIEEDIRKVSHELNTDFVKSGYLDMIKSLVDAQMMAYGIAYTFNADSNINWDNLDNKIKIHLYRILQETMQNTYKHAKASKVDITFSLEKNTLNLSIVDNGVGFDTNKSKKGIGLKNISDRLKEIKGKLDIQTQLQQGTTIHIYVPNV</sequence>
<dbReference type="PANTHER" id="PTHR24421:SF10">
    <property type="entry name" value="NITRATE_NITRITE SENSOR PROTEIN NARQ"/>
    <property type="match status" value="1"/>
</dbReference>
<dbReference type="EC" id="2.7.13.3" evidence="2"/>
<keyword evidence="6" id="KW-1133">Transmembrane helix</keyword>
<keyword evidence="8" id="KW-0547">Nucleotide-binding</keyword>
<dbReference type="PANTHER" id="PTHR24421">
    <property type="entry name" value="NITRATE/NITRITE SENSOR PROTEIN NARX-RELATED"/>
    <property type="match status" value="1"/>
</dbReference>
<dbReference type="CDD" id="cd16917">
    <property type="entry name" value="HATPase_UhpB-NarQ-NarX-like"/>
    <property type="match status" value="1"/>
</dbReference>
<keyword evidence="4" id="KW-0418">Kinase</keyword>
<feature type="transmembrane region" description="Helical" evidence="6">
    <location>
        <begin position="418"/>
        <end position="436"/>
    </location>
</feature>
<dbReference type="InterPro" id="IPR011990">
    <property type="entry name" value="TPR-like_helical_dom_sf"/>
</dbReference>
<dbReference type="RefSeq" id="WP_270005526.1">
    <property type="nucleotide sequence ID" value="NZ_JAPFGC010000002.1"/>
</dbReference>
<keyword evidence="9" id="KW-1185">Reference proteome</keyword>
<dbReference type="GO" id="GO:0005524">
    <property type="term" value="F:ATP binding"/>
    <property type="evidence" value="ECO:0007669"/>
    <property type="project" value="UniProtKB-KW"/>
</dbReference>
<dbReference type="SUPFAM" id="SSF48452">
    <property type="entry name" value="TPR-like"/>
    <property type="match status" value="1"/>
</dbReference>
<dbReference type="Pfam" id="PF02518">
    <property type="entry name" value="HATPase_c"/>
    <property type="match status" value="1"/>
</dbReference>
<evidence type="ECO:0000256" key="5">
    <source>
        <dbReference type="ARBA" id="ARBA00023012"/>
    </source>
</evidence>
<evidence type="ECO:0000259" key="7">
    <source>
        <dbReference type="PROSITE" id="PS50109"/>
    </source>
</evidence>
<dbReference type="InterPro" id="IPR003594">
    <property type="entry name" value="HATPase_dom"/>
</dbReference>
<dbReference type="SUPFAM" id="SSF55874">
    <property type="entry name" value="ATPase domain of HSP90 chaperone/DNA topoisomerase II/histidine kinase"/>
    <property type="match status" value="1"/>
</dbReference>
<organism evidence="8 9">
    <name type="scientific">Mesoflavibacter profundi</name>
    <dbReference type="NCBI Taxonomy" id="2708110"/>
    <lineage>
        <taxon>Bacteria</taxon>
        <taxon>Pseudomonadati</taxon>
        <taxon>Bacteroidota</taxon>
        <taxon>Flavobacteriia</taxon>
        <taxon>Flavobacteriales</taxon>
        <taxon>Flavobacteriaceae</taxon>
        <taxon>Mesoflavibacter</taxon>
    </lineage>
</organism>
<evidence type="ECO:0000313" key="8">
    <source>
        <dbReference type="EMBL" id="MDA0177630.1"/>
    </source>
</evidence>
<evidence type="ECO:0000256" key="1">
    <source>
        <dbReference type="ARBA" id="ARBA00000085"/>
    </source>
</evidence>
<evidence type="ECO:0000313" key="9">
    <source>
        <dbReference type="Proteomes" id="UP001149142"/>
    </source>
</evidence>
<name>A0ABT4S0N2_9FLAO</name>
<dbReference type="EMBL" id="JAPFGC010000002">
    <property type="protein sequence ID" value="MDA0177630.1"/>
    <property type="molecule type" value="Genomic_DNA"/>
</dbReference>
<keyword evidence="6" id="KW-0472">Membrane</keyword>
<proteinExistence type="predicted"/>
<gene>
    <name evidence="8" type="ORF">OOZ35_09025</name>
</gene>
<dbReference type="Proteomes" id="UP001149142">
    <property type="component" value="Unassembled WGS sequence"/>
</dbReference>
<dbReference type="Gene3D" id="1.20.5.1930">
    <property type="match status" value="1"/>
</dbReference>
<keyword evidence="3" id="KW-0808">Transferase</keyword>
<dbReference type="Gene3D" id="3.30.565.10">
    <property type="entry name" value="Histidine kinase-like ATPase, C-terminal domain"/>
    <property type="match status" value="1"/>
</dbReference>
<evidence type="ECO:0000256" key="6">
    <source>
        <dbReference type="SAM" id="Phobius"/>
    </source>
</evidence>
<evidence type="ECO:0000256" key="2">
    <source>
        <dbReference type="ARBA" id="ARBA00012438"/>
    </source>
</evidence>
<comment type="caution">
    <text evidence="8">The sequence shown here is derived from an EMBL/GenBank/DDBJ whole genome shotgun (WGS) entry which is preliminary data.</text>
</comment>
<dbReference type="Gene3D" id="1.25.40.10">
    <property type="entry name" value="Tetratricopeptide repeat domain"/>
    <property type="match status" value="2"/>
</dbReference>
<accession>A0ABT4S0N2</accession>
<keyword evidence="8" id="KW-0067">ATP-binding</keyword>
<protein>
    <recommendedName>
        <fullName evidence="2">histidine kinase</fullName>
        <ecNumber evidence="2">2.7.13.3</ecNumber>
    </recommendedName>
</protein>
<dbReference type="InterPro" id="IPR036890">
    <property type="entry name" value="HATPase_C_sf"/>
</dbReference>